<evidence type="ECO:0000313" key="1">
    <source>
        <dbReference type="EMBL" id="VVE16330.1"/>
    </source>
</evidence>
<name>A0A5E4VZ81_9BURK</name>
<organism evidence="1 2">
    <name type="scientific">Pandoraea cepalis</name>
    <dbReference type="NCBI Taxonomy" id="2508294"/>
    <lineage>
        <taxon>Bacteria</taxon>
        <taxon>Pseudomonadati</taxon>
        <taxon>Pseudomonadota</taxon>
        <taxon>Betaproteobacteria</taxon>
        <taxon>Burkholderiales</taxon>
        <taxon>Burkholderiaceae</taxon>
        <taxon>Pandoraea</taxon>
    </lineage>
</organism>
<proteinExistence type="predicted"/>
<gene>
    <name evidence="1" type="ORF">PCE31107_02911</name>
</gene>
<reference evidence="1 2" key="1">
    <citation type="submission" date="2019-08" db="EMBL/GenBank/DDBJ databases">
        <authorList>
            <person name="Peeters C."/>
        </authorList>
    </citation>
    <scope>NUCLEOTIDE SEQUENCE [LARGE SCALE GENOMIC DNA]</scope>
    <source>
        <strain evidence="1 2">LMG 31107</strain>
    </source>
</reference>
<evidence type="ECO:0000313" key="2">
    <source>
        <dbReference type="Proteomes" id="UP000396788"/>
    </source>
</evidence>
<dbReference type="EMBL" id="CABPRY010000006">
    <property type="protein sequence ID" value="VVE16330.1"/>
    <property type="molecule type" value="Genomic_DNA"/>
</dbReference>
<dbReference type="Proteomes" id="UP000396788">
    <property type="component" value="Unassembled WGS sequence"/>
</dbReference>
<evidence type="ECO:0008006" key="3">
    <source>
        <dbReference type="Google" id="ProtNLM"/>
    </source>
</evidence>
<dbReference type="AlphaFoldDB" id="A0A5E4VZ81"/>
<sequence length="177" mass="19378">MQNAAQHNEVIDGAAAVSYLDKFRSPEPVQAEQQQAIPRSRTALPNLRTMFDRLINIFGRDNDGVFYLDHEKHNIRSTFSGDFELQGMIKTRAGAIFKGSLQSSDSLIKSAGTVVIDVDADIAIDIECETLIVLGKHSGKATVQGTLINMGVIKGEYMYGALESFGRIEGMVEQIAN</sequence>
<dbReference type="RefSeq" id="WP_150609290.1">
    <property type="nucleotide sequence ID" value="NZ_CABPRY010000006.1"/>
</dbReference>
<protein>
    <recommendedName>
        <fullName evidence="3">Polymer-forming cytoskeletal</fullName>
    </recommendedName>
</protein>
<accession>A0A5E4VZ81</accession>